<dbReference type="RefSeq" id="WP_155114041.1">
    <property type="nucleotide sequence ID" value="NZ_WMIB01000031.1"/>
</dbReference>
<dbReference type="EMBL" id="WMIB01000031">
    <property type="protein sequence ID" value="MTH55532.1"/>
    <property type="molecule type" value="Genomic_DNA"/>
</dbReference>
<accession>A0A7X2S8D1</accession>
<sequence>MAAAALVLLAGCENEEISSMGTEMFNSDGDSLGTIKLSEQPEGIKFEVALEGLEAGEHGVHIHQNPECEGPEFITAGEHYNPDNKQHGLLNPEGAHLGDLQNIVAESDGKAQAELMGPKLTLKKGAKNSLFFKGGTSIIITEKADDGMSQPAGESGARIACGKITEKEALRKDKKKVEIEAKP</sequence>
<comment type="similarity">
    <text evidence="1">Belongs to the Cu-Zn superoxide dismutase family.</text>
</comment>
<organism evidence="3 4">
    <name type="scientific">Metabacillus mangrovi</name>
    <dbReference type="NCBI Taxonomy" id="1491830"/>
    <lineage>
        <taxon>Bacteria</taxon>
        <taxon>Bacillati</taxon>
        <taxon>Bacillota</taxon>
        <taxon>Bacilli</taxon>
        <taxon>Bacillales</taxon>
        <taxon>Bacillaceae</taxon>
        <taxon>Metabacillus</taxon>
    </lineage>
</organism>
<dbReference type="GO" id="GO:0005507">
    <property type="term" value="F:copper ion binding"/>
    <property type="evidence" value="ECO:0007669"/>
    <property type="project" value="InterPro"/>
</dbReference>
<name>A0A7X2S8D1_9BACI</name>
<dbReference type="OrthoDB" id="9792957at2"/>
<dbReference type="InterPro" id="IPR024134">
    <property type="entry name" value="SOD_Cu/Zn_/chaperone"/>
</dbReference>
<gene>
    <name evidence="3" type="ORF">GKZ89_19240</name>
</gene>
<dbReference type="InterPro" id="IPR001424">
    <property type="entry name" value="SOD_Cu_Zn_dom"/>
</dbReference>
<dbReference type="AlphaFoldDB" id="A0A7X2S8D1"/>
<feature type="domain" description="Superoxide dismutase copper/zinc binding" evidence="2">
    <location>
        <begin position="33"/>
        <end position="164"/>
    </location>
</feature>
<dbReference type="PANTHER" id="PTHR10003">
    <property type="entry name" value="SUPEROXIDE DISMUTASE CU-ZN -RELATED"/>
    <property type="match status" value="1"/>
</dbReference>
<protein>
    <submittedName>
        <fullName evidence="3">Superoxide dismutase family protein</fullName>
    </submittedName>
</protein>
<dbReference type="CDD" id="cd00305">
    <property type="entry name" value="Cu-Zn_Superoxide_Dismutase"/>
    <property type="match status" value="1"/>
</dbReference>
<evidence type="ECO:0000259" key="2">
    <source>
        <dbReference type="Pfam" id="PF00080"/>
    </source>
</evidence>
<dbReference type="Proteomes" id="UP000434639">
    <property type="component" value="Unassembled WGS sequence"/>
</dbReference>
<dbReference type="SUPFAM" id="SSF49329">
    <property type="entry name" value="Cu,Zn superoxide dismutase-like"/>
    <property type="match status" value="1"/>
</dbReference>
<evidence type="ECO:0000256" key="1">
    <source>
        <dbReference type="ARBA" id="ARBA00010457"/>
    </source>
</evidence>
<proteinExistence type="inferred from homology"/>
<dbReference type="GO" id="GO:0006801">
    <property type="term" value="P:superoxide metabolic process"/>
    <property type="evidence" value="ECO:0007669"/>
    <property type="project" value="InterPro"/>
</dbReference>
<reference evidence="3 4" key="1">
    <citation type="journal article" date="2017" name="Int. J. Syst. Evol. Microbiol.">
        <title>Bacillus mangrovi sp. nov., isolated from a sediment sample from a mangrove forest.</title>
        <authorList>
            <person name="Gupta V."/>
            <person name="Singh P.K."/>
            <person name="Korpole S."/>
            <person name="Tanuku N.R.S."/>
            <person name="Pinnaka A.K."/>
        </authorList>
    </citation>
    <scope>NUCLEOTIDE SEQUENCE [LARGE SCALE GENOMIC DNA]</scope>
    <source>
        <strain evidence="3 4">KCTC 33872</strain>
    </source>
</reference>
<dbReference type="InterPro" id="IPR036423">
    <property type="entry name" value="SOD-like_Cu/Zn_dom_sf"/>
</dbReference>
<keyword evidence="4" id="KW-1185">Reference proteome</keyword>
<evidence type="ECO:0000313" key="3">
    <source>
        <dbReference type="EMBL" id="MTH55532.1"/>
    </source>
</evidence>
<dbReference type="Pfam" id="PF00080">
    <property type="entry name" value="Sod_Cu"/>
    <property type="match status" value="1"/>
</dbReference>
<dbReference type="Gene3D" id="2.60.40.200">
    <property type="entry name" value="Superoxide dismutase, copper/zinc binding domain"/>
    <property type="match status" value="1"/>
</dbReference>
<evidence type="ECO:0000313" key="4">
    <source>
        <dbReference type="Proteomes" id="UP000434639"/>
    </source>
</evidence>
<comment type="caution">
    <text evidence="3">The sequence shown here is derived from an EMBL/GenBank/DDBJ whole genome shotgun (WGS) entry which is preliminary data.</text>
</comment>